<dbReference type="EMBL" id="CAJVPI010000330">
    <property type="protein sequence ID" value="CAG8520384.1"/>
    <property type="molecule type" value="Genomic_DNA"/>
</dbReference>
<evidence type="ECO:0000313" key="1">
    <source>
        <dbReference type="EMBL" id="CAG8520384.1"/>
    </source>
</evidence>
<gene>
    <name evidence="1" type="ORF">PBRASI_LOCUS3593</name>
</gene>
<dbReference type="AlphaFoldDB" id="A0A9N9A8U4"/>
<dbReference type="Proteomes" id="UP000789739">
    <property type="component" value="Unassembled WGS sequence"/>
</dbReference>
<sequence length="142" mass="15767">MDQPIRMDYNDIHPYQDLSKALHQPPGQVFFPSGPGHFDNNDVYAGRNELINPTPYGYVENNDLTYYNSLPVYHPPPQPLAQTPSTSTPSNNAGMMTNSKSHVHVVIITNADIDLEQLLFLPSIPKGHAFDEGLEDLHVAAT</sequence>
<organism evidence="1 2">
    <name type="scientific">Paraglomus brasilianum</name>
    <dbReference type="NCBI Taxonomy" id="144538"/>
    <lineage>
        <taxon>Eukaryota</taxon>
        <taxon>Fungi</taxon>
        <taxon>Fungi incertae sedis</taxon>
        <taxon>Mucoromycota</taxon>
        <taxon>Glomeromycotina</taxon>
        <taxon>Glomeromycetes</taxon>
        <taxon>Paraglomerales</taxon>
        <taxon>Paraglomeraceae</taxon>
        <taxon>Paraglomus</taxon>
    </lineage>
</organism>
<comment type="caution">
    <text evidence="1">The sequence shown here is derived from an EMBL/GenBank/DDBJ whole genome shotgun (WGS) entry which is preliminary data.</text>
</comment>
<protein>
    <submittedName>
        <fullName evidence="1">9422_t:CDS:1</fullName>
    </submittedName>
</protein>
<proteinExistence type="predicted"/>
<accession>A0A9N9A8U4</accession>
<evidence type="ECO:0000313" key="2">
    <source>
        <dbReference type="Proteomes" id="UP000789739"/>
    </source>
</evidence>
<keyword evidence="2" id="KW-1185">Reference proteome</keyword>
<reference evidence="1" key="1">
    <citation type="submission" date="2021-06" db="EMBL/GenBank/DDBJ databases">
        <authorList>
            <person name="Kallberg Y."/>
            <person name="Tangrot J."/>
            <person name="Rosling A."/>
        </authorList>
    </citation>
    <scope>NUCLEOTIDE SEQUENCE</scope>
    <source>
        <strain evidence="1">BR232B</strain>
    </source>
</reference>
<name>A0A9N9A8U4_9GLOM</name>